<evidence type="ECO:0000259" key="12">
    <source>
        <dbReference type="PROSITE" id="PS50929"/>
    </source>
</evidence>
<evidence type="ECO:0000259" key="11">
    <source>
        <dbReference type="PROSITE" id="PS50893"/>
    </source>
</evidence>
<dbReference type="FunFam" id="3.40.50.300:FF:000163">
    <property type="entry name" value="Multidrug resistance-associated protein member 4"/>
    <property type="match status" value="1"/>
</dbReference>
<dbReference type="SMART" id="SM00382">
    <property type="entry name" value="AAA"/>
    <property type="match status" value="2"/>
</dbReference>
<evidence type="ECO:0000256" key="3">
    <source>
        <dbReference type="ARBA" id="ARBA00022448"/>
    </source>
</evidence>
<dbReference type="FunFam" id="3.40.50.300:FF:000973">
    <property type="entry name" value="Multidrug resistance-associated protein 4"/>
    <property type="match status" value="1"/>
</dbReference>
<evidence type="ECO:0000256" key="10">
    <source>
        <dbReference type="SAM" id="Phobius"/>
    </source>
</evidence>
<protein>
    <recommendedName>
        <fullName evidence="15">Multidrug resistance-associated protein 4</fullName>
    </recommendedName>
</protein>
<dbReference type="InterPro" id="IPR027417">
    <property type="entry name" value="P-loop_NTPase"/>
</dbReference>
<dbReference type="InterPro" id="IPR011527">
    <property type="entry name" value="ABC1_TM_dom"/>
</dbReference>
<keyword evidence="4 10" id="KW-0812">Transmembrane</keyword>
<dbReference type="Gene3D" id="3.40.50.300">
    <property type="entry name" value="P-loop containing nucleotide triphosphate hydrolases"/>
    <property type="match status" value="2"/>
</dbReference>
<keyword evidence="6" id="KW-0547">Nucleotide-binding</keyword>
<keyword evidence="7" id="KW-0067">ATP-binding</keyword>
<feature type="transmembrane region" description="Helical" evidence="10">
    <location>
        <begin position="800"/>
        <end position="824"/>
    </location>
</feature>
<keyword evidence="3" id="KW-0813">Transport</keyword>
<dbReference type="SUPFAM" id="SSF52540">
    <property type="entry name" value="P-loop containing nucleoside triphosphate hydrolases"/>
    <property type="match status" value="2"/>
</dbReference>
<dbReference type="PANTHER" id="PTHR24223">
    <property type="entry name" value="ATP-BINDING CASSETTE SUB-FAMILY C"/>
    <property type="match status" value="1"/>
</dbReference>
<dbReference type="FunFam" id="1.20.1560.10:FF:000014">
    <property type="entry name" value="Multidrug resistance-associated protein member 4"/>
    <property type="match status" value="1"/>
</dbReference>
<dbReference type="InterPro" id="IPR044726">
    <property type="entry name" value="ABCC_6TM_D2"/>
</dbReference>
<feature type="domain" description="ABC transporter" evidence="11">
    <location>
        <begin position="1074"/>
        <end position="1292"/>
    </location>
</feature>
<dbReference type="GO" id="GO:0140359">
    <property type="term" value="F:ABC-type transporter activity"/>
    <property type="evidence" value="ECO:0007669"/>
    <property type="project" value="InterPro"/>
</dbReference>
<dbReference type="PROSITE" id="PS50929">
    <property type="entry name" value="ABC_TM1F"/>
    <property type="match status" value="2"/>
</dbReference>
<dbReference type="GO" id="GO:0005524">
    <property type="term" value="F:ATP binding"/>
    <property type="evidence" value="ECO:0007669"/>
    <property type="project" value="UniProtKB-KW"/>
</dbReference>
<dbReference type="PANTHER" id="PTHR24223:SF456">
    <property type="entry name" value="MULTIDRUG RESISTANCE-ASSOCIATED PROTEIN LETHAL(2)03659"/>
    <property type="match status" value="1"/>
</dbReference>
<comment type="subcellular location">
    <subcellularLocation>
        <location evidence="1">Membrane</location>
        <topology evidence="1">Multi-pass membrane protein</topology>
    </subcellularLocation>
</comment>
<name>A0AAU9X312_9CNID</name>
<evidence type="ECO:0000256" key="6">
    <source>
        <dbReference type="ARBA" id="ARBA00022741"/>
    </source>
</evidence>
<keyword evidence="14" id="KW-1185">Reference proteome</keyword>
<evidence type="ECO:0000256" key="9">
    <source>
        <dbReference type="ARBA" id="ARBA00023136"/>
    </source>
</evidence>
<dbReference type="GO" id="GO:0016020">
    <property type="term" value="C:membrane"/>
    <property type="evidence" value="ECO:0007669"/>
    <property type="project" value="UniProtKB-SubCell"/>
</dbReference>
<dbReference type="CDD" id="cd03244">
    <property type="entry name" value="ABCC_MRP_domain2"/>
    <property type="match status" value="1"/>
</dbReference>
<feature type="transmembrane region" description="Helical" evidence="10">
    <location>
        <begin position="217"/>
        <end position="238"/>
    </location>
</feature>
<evidence type="ECO:0000256" key="7">
    <source>
        <dbReference type="ARBA" id="ARBA00022840"/>
    </source>
</evidence>
<organism evidence="13 14">
    <name type="scientific">Pocillopora meandrina</name>
    <dbReference type="NCBI Taxonomy" id="46732"/>
    <lineage>
        <taxon>Eukaryota</taxon>
        <taxon>Metazoa</taxon>
        <taxon>Cnidaria</taxon>
        <taxon>Anthozoa</taxon>
        <taxon>Hexacorallia</taxon>
        <taxon>Scleractinia</taxon>
        <taxon>Astrocoeniina</taxon>
        <taxon>Pocilloporidae</taxon>
        <taxon>Pocillopora</taxon>
    </lineage>
</organism>
<proteinExistence type="inferred from homology"/>
<evidence type="ECO:0000313" key="14">
    <source>
        <dbReference type="Proteomes" id="UP001159428"/>
    </source>
</evidence>
<feature type="transmembrane region" description="Helical" evidence="10">
    <location>
        <begin position="897"/>
        <end position="916"/>
    </location>
</feature>
<feature type="transmembrane region" description="Helical" evidence="10">
    <location>
        <begin position="873"/>
        <end position="891"/>
    </location>
</feature>
<dbReference type="CDD" id="cd18580">
    <property type="entry name" value="ABC_6TM_ABCC_D2"/>
    <property type="match status" value="1"/>
</dbReference>
<feature type="domain" description="ABC transmembrane type-1" evidence="12">
    <location>
        <begin position="761"/>
        <end position="1043"/>
    </location>
</feature>
<evidence type="ECO:0000256" key="4">
    <source>
        <dbReference type="ARBA" id="ARBA00022692"/>
    </source>
</evidence>
<dbReference type="EMBL" id="CALNXJ010000028">
    <property type="protein sequence ID" value="CAH3133971.1"/>
    <property type="molecule type" value="Genomic_DNA"/>
</dbReference>
<feature type="transmembrane region" description="Helical" evidence="10">
    <location>
        <begin position="244"/>
        <end position="268"/>
    </location>
</feature>
<comment type="similarity">
    <text evidence="2">Belongs to the ABC transporter superfamily. ABCC family. Conjugate transporter (TC 3.A.1.208) subfamily.</text>
</comment>
<dbReference type="Proteomes" id="UP001159428">
    <property type="component" value="Unassembled WGS sequence"/>
</dbReference>
<feature type="domain" description="ABC transmembrane type-1" evidence="12">
    <location>
        <begin position="114"/>
        <end position="309"/>
    </location>
</feature>
<dbReference type="Gene3D" id="1.20.1560.10">
    <property type="entry name" value="ABC transporter type 1, transmembrane domain"/>
    <property type="match status" value="2"/>
</dbReference>
<feature type="transmembrane region" description="Helical" evidence="10">
    <location>
        <begin position="758"/>
        <end position="780"/>
    </location>
</feature>
<evidence type="ECO:0000313" key="13">
    <source>
        <dbReference type="EMBL" id="CAH3133971.1"/>
    </source>
</evidence>
<dbReference type="InterPro" id="IPR044746">
    <property type="entry name" value="ABCC_6TM_D1"/>
</dbReference>
<dbReference type="GO" id="GO:0016887">
    <property type="term" value="F:ATP hydrolysis activity"/>
    <property type="evidence" value="ECO:0007669"/>
    <property type="project" value="InterPro"/>
</dbReference>
<dbReference type="CDD" id="cd03250">
    <property type="entry name" value="ABCC_MRP_domain1"/>
    <property type="match status" value="1"/>
</dbReference>
<dbReference type="Pfam" id="PF00664">
    <property type="entry name" value="ABC_membrane"/>
    <property type="match status" value="2"/>
</dbReference>
<reference evidence="13 14" key="1">
    <citation type="submission" date="2022-05" db="EMBL/GenBank/DDBJ databases">
        <authorList>
            <consortium name="Genoscope - CEA"/>
            <person name="William W."/>
        </authorList>
    </citation>
    <scope>NUCLEOTIDE SEQUENCE [LARGE SCALE GENOMIC DNA]</scope>
</reference>
<comment type="caution">
    <text evidence="13">The sequence shown here is derived from an EMBL/GenBank/DDBJ whole genome shotgun (WGS) entry which is preliminary data.</text>
</comment>
<dbReference type="CDD" id="cd18579">
    <property type="entry name" value="ABC_6TM_ABCC_D1"/>
    <property type="match status" value="1"/>
</dbReference>
<keyword evidence="8 10" id="KW-1133">Transmembrane helix</keyword>
<dbReference type="SUPFAM" id="SSF90123">
    <property type="entry name" value="ABC transporter transmembrane region"/>
    <property type="match status" value="2"/>
</dbReference>
<evidence type="ECO:0000256" key="8">
    <source>
        <dbReference type="ARBA" id="ARBA00022989"/>
    </source>
</evidence>
<sequence length="1292" mass="145449">MTQRSGYRKNSRVENEEKSQEAGYLSALLYQWMNSIFKTGAQRPLYQEDFLPLTKDDSAFFLTNKLQAIWNEERDKSKKNGKRPKLWKCLFKMLSVDDLLVIVFGQGLCSTYLLLYPLFLGYLISSLMSPETEKNPLYYICALGLCFISLVGTFGLHHKGYRSELFGIRISSALRGLVYRTSLLLSKETLQKFTTGHVLDLISNDVKRMENQTFPHFFGLPFNVLEIVVVVPLLGFMIGWQAIVAAIFLLLLVPYFAELSYASAAVRLRTAAVSDRRISLMSQVVSGIRAIKTHAWEDKFQEKIRDIRNPDINFKPLLTWTNHYIIIIFRREISAIHLKNALQATVDGLLFSVQAMATLVSVLTMMLTGQTITPVNVFVLLSYVGILRRSTCNEMAIGFLLANDAYVSLGRIEDFLLLDQLPGNSEDEHEEDRYDPEINSVKRKENTDLDFSAVEIKDLEKPSPLCVSDLTYKGTDREHKFILQDIEFITPSKSLTVITGPVGSGKSTLLSVIAGEISETSGTITNRAKIVYLPQTAWIFSGTIRENILFGQPYVETKYACVLEACALRKDIQRFPDGDLTVVGERGEVLSGGQQARVSLARAVYADGDLYLLDDPLSAVDSKVGQHIFDKCIKELLRDKTRLLTSHHEQHMKDADEVIVIYKGRLLGKGRFNELQEKGIISSTINPLHKTSLNDNSDLNESLGWDSDSSSVNTGKRGRRAPLFNKGKCLQMSKEDRAVGVVTFKLYWDYFRSGLHPLVIIVVLCFCIITQVVVAAPDLWLPFLIKQTPDEQRDETNLAIYGMLVAACFIFAVVRAYGFLMVCLRCADRLHDKMVVAILQAPVLFFDSNPAGRILNRFSNDIGCADELLPKTFLLAVEILLLMCAAVIIPIASNPWLLLVAIPLTMLFVYISKYYMKSARELKRLESICRSPVFSHFSETVRGLSTIRTRGRQSDFIDTFYRYQDIHNQSYILVKASGRWLGVRLDLMATCLVGAATVAGALTAQNAAFAGLSFVYAIQSLTWLQYCVRTTSDVENYMTSVERIITYTRLDSEPGYEVKRLPWEDWPNEGSITFRDVSLIYYPGGPQVLKNINLSIKGGEKIGVAGRTGAGKSSFVAALLRMPDADGEIMIDNVPINEMNIQEARRCISVLGQNPVLFSGSLRSNLDVLEYYQDADLLQALEDVQLKDFVENLKGQLEHELMENGANVSVGERQLICLARVLLQKSRIIILDEPTAHVDPETEQTIWKVVRDKLKDFTVITIAHRLNTIRDCEKILVFKDGEVDGFDKFESL</sequence>
<dbReference type="PROSITE" id="PS00211">
    <property type="entry name" value="ABC_TRANSPORTER_1"/>
    <property type="match status" value="2"/>
</dbReference>
<gene>
    <name evidence="13" type="ORF">PMEA_00015623</name>
</gene>
<dbReference type="InterPro" id="IPR003593">
    <property type="entry name" value="AAA+_ATPase"/>
</dbReference>
<feature type="transmembrane region" description="Helical" evidence="10">
    <location>
        <begin position="99"/>
        <end position="124"/>
    </location>
</feature>
<feature type="transmembrane region" description="Helical" evidence="10">
    <location>
        <begin position="985"/>
        <end position="1002"/>
    </location>
</feature>
<accession>A0AAU9X312</accession>
<feature type="domain" description="ABC transporter" evidence="11">
    <location>
        <begin position="465"/>
        <end position="688"/>
    </location>
</feature>
<evidence type="ECO:0000256" key="2">
    <source>
        <dbReference type="ARBA" id="ARBA00009726"/>
    </source>
</evidence>
<evidence type="ECO:0000256" key="5">
    <source>
        <dbReference type="ARBA" id="ARBA00022737"/>
    </source>
</evidence>
<dbReference type="PROSITE" id="PS50893">
    <property type="entry name" value="ABC_TRANSPORTER_2"/>
    <property type="match status" value="2"/>
</dbReference>
<feature type="transmembrane region" description="Helical" evidence="10">
    <location>
        <begin position="136"/>
        <end position="156"/>
    </location>
</feature>
<keyword evidence="9 10" id="KW-0472">Membrane</keyword>
<dbReference type="InterPro" id="IPR003439">
    <property type="entry name" value="ABC_transporter-like_ATP-bd"/>
</dbReference>
<evidence type="ECO:0000256" key="1">
    <source>
        <dbReference type="ARBA" id="ARBA00004141"/>
    </source>
</evidence>
<dbReference type="InterPro" id="IPR036640">
    <property type="entry name" value="ABC1_TM_sf"/>
</dbReference>
<dbReference type="InterPro" id="IPR050173">
    <property type="entry name" value="ABC_transporter_C-like"/>
</dbReference>
<keyword evidence="5" id="KW-0677">Repeat</keyword>
<dbReference type="InterPro" id="IPR017871">
    <property type="entry name" value="ABC_transporter-like_CS"/>
</dbReference>
<evidence type="ECO:0008006" key="15">
    <source>
        <dbReference type="Google" id="ProtNLM"/>
    </source>
</evidence>
<dbReference type="Pfam" id="PF00005">
    <property type="entry name" value="ABC_tran"/>
    <property type="match status" value="2"/>
</dbReference>